<reference evidence="2" key="1">
    <citation type="journal article" date="2013" name="ISME J.">
        <title>A small predatory core genome in the divergent marine Bacteriovorax marinus SJ and the terrestrial Bdellovibrio bacteriovorus.</title>
        <authorList>
            <person name="Crossman L.C."/>
            <person name="Chen H."/>
            <person name="Cerdeno-Tarraga A.M."/>
            <person name="Brooks K."/>
            <person name="Quail M.A."/>
            <person name="Pineiro S.A."/>
            <person name="Hobley L."/>
            <person name="Sockett R.E."/>
            <person name="Bentley S.D."/>
            <person name="Parkhill J."/>
            <person name="Williams H.N."/>
            <person name="Stine O.C."/>
        </authorList>
    </citation>
    <scope>NUCLEOTIDE SEQUENCE [LARGE SCALE GENOMIC DNA]</scope>
    <source>
        <strain evidence="2">ATCC BAA-682 / DSM 15412 / SJ</strain>
    </source>
</reference>
<gene>
    <name evidence="1" type="ordered locus">BMS_1892</name>
</gene>
<name>E1X2E4_HALMS</name>
<organism evidence="1 2">
    <name type="scientific">Halobacteriovorax marinus (strain ATCC BAA-682 / DSM 15412 / SJ)</name>
    <name type="common">Bacteriovorax marinus</name>
    <dbReference type="NCBI Taxonomy" id="862908"/>
    <lineage>
        <taxon>Bacteria</taxon>
        <taxon>Pseudomonadati</taxon>
        <taxon>Bdellovibrionota</taxon>
        <taxon>Bacteriovoracia</taxon>
        <taxon>Bacteriovoracales</taxon>
        <taxon>Halobacteriovoraceae</taxon>
        <taxon>Halobacteriovorax</taxon>
    </lineage>
</organism>
<keyword evidence="2" id="KW-1185">Reference proteome</keyword>
<evidence type="ECO:0000313" key="1">
    <source>
        <dbReference type="EMBL" id="CBW26711.1"/>
    </source>
</evidence>
<dbReference type="Proteomes" id="UP000008963">
    <property type="component" value="Chromosome"/>
</dbReference>
<dbReference type="HOGENOM" id="CLU_2355812_0_0_7"/>
<dbReference type="PATRIC" id="fig|862908.3.peg.1796"/>
<proteinExistence type="predicted"/>
<dbReference type="RefSeq" id="WP_014244492.1">
    <property type="nucleotide sequence ID" value="NC_016620.1"/>
</dbReference>
<dbReference type="KEGG" id="bmx:BMS_1892"/>
<dbReference type="STRING" id="862908.BMS_1892"/>
<evidence type="ECO:0000313" key="2">
    <source>
        <dbReference type="Proteomes" id="UP000008963"/>
    </source>
</evidence>
<sequence>MLKNSANNYRKGDQLEREISRGFHRSSRAVLISAKVLRERSMGQVDLARVRGELLEVAEVKNSSWITHKQIKRLRASTDFLGMCLNLSAKFTFIHK</sequence>
<accession>E1X2E4</accession>
<protein>
    <submittedName>
        <fullName evidence="1">Uncharacterized protein</fullName>
    </submittedName>
</protein>
<dbReference type="EMBL" id="FQ312005">
    <property type="protein sequence ID" value="CBW26711.1"/>
    <property type="molecule type" value="Genomic_DNA"/>
</dbReference>
<dbReference type="AlphaFoldDB" id="E1X2E4"/>